<protein>
    <submittedName>
        <fullName evidence="2">Uncharacterized protein</fullName>
    </submittedName>
</protein>
<organism evidence="2 3">
    <name type="scientific">Pleurodeles waltl</name>
    <name type="common">Iberian ribbed newt</name>
    <dbReference type="NCBI Taxonomy" id="8319"/>
    <lineage>
        <taxon>Eukaryota</taxon>
        <taxon>Metazoa</taxon>
        <taxon>Chordata</taxon>
        <taxon>Craniata</taxon>
        <taxon>Vertebrata</taxon>
        <taxon>Euteleostomi</taxon>
        <taxon>Amphibia</taxon>
        <taxon>Batrachia</taxon>
        <taxon>Caudata</taxon>
        <taxon>Salamandroidea</taxon>
        <taxon>Salamandridae</taxon>
        <taxon>Pleurodelinae</taxon>
        <taxon>Pleurodeles</taxon>
    </lineage>
</organism>
<name>A0AAV7TZC8_PLEWA</name>
<reference evidence="2" key="1">
    <citation type="journal article" date="2022" name="bioRxiv">
        <title>Sequencing and chromosome-scale assembly of the giantPleurodeles waltlgenome.</title>
        <authorList>
            <person name="Brown T."/>
            <person name="Elewa A."/>
            <person name="Iarovenko S."/>
            <person name="Subramanian E."/>
            <person name="Araus A.J."/>
            <person name="Petzold A."/>
            <person name="Susuki M."/>
            <person name="Suzuki K.-i.T."/>
            <person name="Hayashi T."/>
            <person name="Toyoda A."/>
            <person name="Oliveira C."/>
            <person name="Osipova E."/>
            <person name="Leigh N.D."/>
            <person name="Simon A."/>
            <person name="Yun M.H."/>
        </authorList>
    </citation>
    <scope>NUCLEOTIDE SEQUENCE</scope>
    <source>
        <strain evidence="2">20211129_DDA</strain>
        <tissue evidence="2">Liver</tissue>
    </source>
</reference>
<evidence type="ECO:0000313" key="3">
    <source>
        <dbReference type="Proteomes" id="UP001066276"/>
    </source>
</evidence>
<gene>
    <name evidence="2" type="ORF">NDU88_006113</name>
</gene>
<accession>A0AAV7TZC8</accession>
<sequence>MGIWRSVRQEERSDEASETTVAGARLQDALFCHVPRGTWLTKVWVRLRGHWGGCGLADCGGEEVVTRSGESTERTRTSSLGNSKKKNNKRRRLKD</sequence>
<feature type="region of interest" description="Disordered" evidence="1">
    <location>
        <begin position="65"/>
        <end position="95"/>
    </location>
</feature>
<feature type="compositionally biased region" description="Basic residues" evidence="1">
    <location>
        <begin position="83"/>
        <end position="95"/>
    </location>
</feature>
<proteinExistence type="predicted"/>
<keyword evidence="3" id="KW-1185">Reference proteome</keyword>
<comment type="caution">
    <text evidence="2">The sequence shown here is derived from an EMBL/GenBank/DDBJ whole genome shotgun (WGS) entry which is preliminary data.</text>
</comment>
<dbReference type="AlphaFoldDB" id="A0AAV7TZC8"/>
<evidence type="ECO:0000313" key="2">
    <source>
        <dbReference type="EMBL" id="KAJ1180902.1"/>
    </source>
</evidence>
<dbReference type="Proteomes" id="UP001066276">
    <property type="component" value="Chromosome 3_2"/>
</dbReference>
<evidence type="ECO:0000256" key="1">
    <source>
        <dbReference type="SAM" id="MobiDB-lite"/>
    </source>
</evidence>
<dbReference type="EMBL" id="JANPWB010000006">
    <property type="protein sequence ID" value="KAJ1180902.1"/>
    <property type="molecule type" value="Genomic_DNA"/>
</dbReference>